<dbReference type="OrthoDB" id="4334474at2"/>
<sequence>MSRRRIIVLTGAAAAIAAVTVVGFAATGQADNDPEPQDPTQSVVHHQVQQDPQEVEEYWTEERMRNAKPVQMPAPDAE</sequence>
<reference evidence="4" key="1">
    <citation type="submission" date="2016-10" db="EMBL/GenBank/DDBJ databases">
        <authorList>
            <person name="Varghese N."/>
            <person name="Submissions S."/>
        </authorList>
    </citation>
    <scope>NUCLEOTIDE SEQUENCE [LARGE SCALE GENOMIC DNA]</scope>
    <source>
        <strain evidence="4">DSM 43163</strain>
    </source>
</reference>
<dbReference type="AlphaFoldDB" id="A0A1H6A1S5"/>
<evidence type="ECO:0000256" key="1">
    <source>
        <dbReference type="SAM" id="MobiDB-lite"/>
    </source>
</evidence>
<name>A0A1H6A1S5_9ACTN</name>
<organism evidence="3 4">
    <name type="scientific">Thermomonospora echinospora</name>
    <dbReference type="NCBI Taxonomy" id="1992"/>
    <lineage>
        <taxon>Bacteria</taxon>
        <taxon>Bacillati</taxon>
        <taxon>Actinomycetota</taxon>
        <taxon>Actinomycetes</taxon>
        <taxon>Streptosporangiales</taxon>
        <taxon>Thermomonosporaceae</taxon>
        <taxon>Thermomonospora</taxon>
    </lineage>
</organism>
<dbReference type="EMBL" id="FNVO01000005">
    <property type="protein sequence ID" value="SEG42713.1"/>
    <property type="molecule type" value="Genomic_DNA"/>
</dbReference>
<feature type="chain" id="PRO_5009292159" description="Secreted protein" evidence="2">
    <location>
        <begin position="26"/>
        <end position="78"/>
    </location>
</feature>
<feature type="region of interest" description="Disordered" evidence="1">
    <location>
        <begin position="28"/>
        <end position="54"/>
    </location>
</feature>
<evidence type="ECO:0008006" key="5">
    <source>
        <dbReference type="Google" id="ProtNLM"/>
    </source>
</evidence>
<gene>
    <name evidence="3" type="ORF">SAMN04489712_105155</name>
</gene>
<feature type="compositionally biased region" description="Polar residues" evidence="1">
    <location>
        <begin position="38"/>
        <end position="52"/>
    </location>
</feature>
<keyword evidence="2" id="KW-0732">Signal</keyword>
<proteinExistence type="predicted"/>
<protein>
    <recommendedName>
        <fullName evidence="5">Secreted protein</fullName>
    </recommendedName>
</protein>
<dbReference type="RefSeq" id="WP_103938150.1">
    <property type="nucleotide sequence ID" value="NZ_FNVO01000005.1"/>
</dbReference>
<evidence type="ECO:0000256" key="2">
    <source>
        <dbReference type="SAM" id="SignalP"/>
    </source>
</evidence>
<evidence type="ECO:0000313" key="3">
    <source>
        <dbReference type="EMBL" id="SEG42713.1"/>
    </source>
</evidence>
<dbReference type="Proteomes" id="UP000236723">
    <property type="component" value="Unassembled WGS sequence"/>
</dbReference>
<evidence type="ECO:0000313" key="4">
    <source>
        <dbReference type="Proteomes" id="UP000236723"/>
    </source>
</evidence>
<feature type="signal peptide" evidence="2">
    <location>
        <begin position="1"/>
        <end position="25"/>
    </location>
</feature>
<accession>A0A1H6A1S5</accession>
<keyword evidence="4" id="KW-1185">Reference proteome</keyword>